<feature type="compositionally biased region" description="Low complexity" evidence="1">
    <location>
        <begin position="64"/>
        <end position="75"/>
    </location>
</feature>
<feature type="compositionally biased region" description="Low complexity" evidence="1">
    <location>
        <begin position="43"/>
        <end position="54"/>
    </location>
</feature>
<protein>
    <submittedName>
        <fullName evidence="2">SFRICE_010292</fullName>
    </submittedName>
</protein>
<proteinExistence type="predicted"/>
<evidence type="ECO:0000256" key="1">
    <source>
        <dbReference type="SAM" id="MobiDB-lite"/>
    </source>
</evidence>
<evidence type="ECO:0000313" key="2">
    <source>
        <dbReference type="EMBL" id="SOQ46118.1"/>
    </source>
</evidence>
<dbReference type="AlphaFoldDB" id="A0A2H1VZ69"/>
<reference evidence="2" key="1">
    <citation type="submission" date="2016-07" db="EMBL/GenBank/DDBJ databases">
        <authorList>
            <person name="Bretaudeau A."/>
        </authorList>
    </citation>
    <scope>NUCLEOTIDE SEQUENCE</scope>
    <source>
        <strain evidence="2">Rice</strain>
        <tissue evidence="2">Whole body</tissue>
    </source>
</reference>
<organism evidence="2">
    <name type="scientific">Spodoptera frugiperda</name>
    <name type="common">Fall armyworm</name>
    <dbReference type="NCBI Taxonomy" id="7108"/>
    <lineage>
        <taxon>Eukaryota</taxon>
        <taxon>Metazoa</taxon>
        <taxon>Ecdysozoa</taxon>
        <taxon>Arthropoda</taxon>
        <taxon>Hexapoda</taxon>
        <taxon>Insecta</taxon>
        <taxon>Pterygota</taxon>
        <taxon>Neoptera</taxon>
        <taxon>Endopterygota</taxon>
        <taxon>Lepidoptera</taxon>
        <taxon>Glossata</taxon>
        <taxon>Ditrysia</taxon>
        <taxon>Noctuoidea</taxon>
        <taxon>Noctuidae</taxon>
        <taxon>Amphipyrinae</taxon>
        <taxon>Spodoptera</taxon>
    </lineage>
</organism>
<name>A0A2H1VZ69_SPOFR</name>
<gene>
    <name evidence="2" type="ORF">SFRICE_010292</name>
</gene>
<feature type="region of interest" description="Disordered" evidence="1">
    <location>
        <begin position="35"/>
        <end position="75"/>
    </location>
</feature>
<dbReference type="EMBL" id="ODYU01005358">
    <property type="protein sequence ID" value="SOQ46118.1"/>
    <property type="molecule type" value="Genomic_DNA"/>
</dbReference>
<sequence>MWYEGGKFSNDFSRQGKARGSFRLLLTNNHPVPTPACKLPGRSSTHSSLSSLKSGARCGHAHAHSPPGSAARAPAPCSAHNAALHSFSGKIIVIRNKLMVTIFELKAKNTAVHFIWPQQYLQKPIVSPVIVKMSPVSRRASSPRRAPATAAVQTTTTTSRRVAAILPPAAAILVTSRHPHR</sequence>
<accession>A0A2H1VZ69</accession>